<accession>A0A833YPG7</accession>
<comment type="similarity">
    <text evidence="1 7">Belongs to the BCKDHA family.</text>
</comment>
<feature type="region of interest" description="Disordered" evidence="8">
    <location>
        <begin position="37"/>
        <end position="65"/>
    </location>
</feature>
<evidence type="ECO:0000259" key="9">
    <source>
        <dbReference type="Pfam" id="PF00676"/>
    </source>
</evidence>
<dbReference type="AlphaFoldDB" id="A0A833YPG7"/>
<dbReference type="GO" id="GO:0003863">
    <property type="term" value="F:branched-chain 2-oxo acid dehydrogenase activity"/>
    <property type="evidence" value="ECO:0007669"/>
    <property type="project" value="UniProtKB-EC"/>
</dbReference>
<evidence type="ECO:0000256" key="1">
    <source>
        <dbReference type="ARBA" id="ARBA00008646"/>
    </source>
</evidence>
<comment type="catalytic activity">
    <reaction evidence="6">
        <text>N(6)-[(R)-lipoyl]-L-lysyl-[protein] + 3-methyl-2-oxobutanoate + H(+) = N(6)-[(R)-S(8)-2-methylpropanoyldihydrolipoyl]-L-lysyl-[protein] + CO2</text>
        <dbReference type="Rhea" id="RHEA:13457"/>
        <dbReference type="Rhea" id="RHEA-COMP:10474"/>
        <dbReference type="Rhea" id="RHEA-COMP:10497"/>
        <dbReference type="ChEBI" id="CHEBI:11851"/>
        <dbReference type="ChEBI" id="CHEBI:15378"/>
        <dbReference type="ChEBI" id="CHEBI:16526"/>
        <dbReference type="ChEBI" id="CHEBI:83099"/>
        <dbReference type="ChEBI" id="CHEBI:83142"/>
        <dbReference type="EC" id="1.2.4.4"/>
    </reaction>
    <physiologicalReaction direction="left-to-right" evidence="6">
        <dbReference type="Rhea" id="RHEA:13458"/>
    </physiologicalReaction>
</comment>
<keyword evidence="2" id="KW-0809">Transit peptide</keyword>
<dbReference type="GO" id="GO:0009083">
    <property type="term" value="P:branched-chain amino acid catabolic process"/>
    <property type="evidence" value="ECO:0007669"/>
    <property type="project" value="TreeGrafter"/>
</dbReference>
<comment type="function">
    <text evidence="4 7">Together with BCKDHB forms the heterotetrameric E1 subunit of the mitochondrial branched-chain alpha-ketoacid dehydrogenase (BCKD) complex. The BCKD complex catalyzes the multi-step oxidative decarboxylation of alpha-ketoacids derived from the branched-chain amino-acids valine, leucine and isoleucine producing CO2 and acyl-CoA which is subsequently utilized to produce energy. The E1 subunit catalyzes the first step with the decarboxylation of the alpha-ketoacid forming an enzyme-product intermediate. A reductive acylation mediated by the lipoylamide cofactor of E2 extracts the acyl group from the E1 active site for the next step of the reaction.</text>
</comment>
<name>A0A833YPG7_9CHIR</name>
<evidence type="ECO:0000256" key="3">
    <source>
        <dbReference type="ARBA" id="ARBA00023002"/>
    </source>
</evidence>
<dbReference type="PANTHER" id="PTHR43380:SF1">
    <property type="entry name" value="2-OXOISOVALERATE DEHYDROGENASE SUBUNIT ALPHA, MITOCHONDRIAL"/>
    <property type="match status" value="1"/>
</dbReference>
<feature type="domain" description="Dehydrogenase E1 component" evidence="9">
    <location>
        <begin position="74"/>
        <end position="303"/>
    </location>
</feature>
<sequence length="325" mass="35775">MASVTCACWPAHLGPAPAGPLSLPVCFPWSHPAPLLHRRGTRSPGRKGLALGPPQGSAPPDPLSQQLVPPPLTGVLMYRDYPLEQFMAQCYGNVNDPGKGRQMPVHYGCKERHFVTISSPLATQIPQAVGAAYAAKRANANRIVICYFGEGAASEGDAHAGFNFAATLECPIIFFCRNNGYAISTPTSEQYRGDGIARGPGYGILSIRVDGNDVFAVYNATKEARRRAVAENQPFLIEAMTYRIGHHSTSDDSSAYRSVDEVNYWDKQDHPISRLRHYMQSRGWWDDEQEKAWRKQSRKKVRATSCCRPTPQGTLEGRRLGFGGQ</sequence>
<dbReference type="Proteomes" id="UP000664940">
    <property type="component" value="Unassembled WGS sequence"/>
</dbReference>
<feature type="region of interest" description="Disordered" evidence="8">
    <location>
        <begin position="296"/>
        <end position="325"/>
    </location>
</feature>
<proteinExistence type="inferred from homology"/>
<evidence type="ECO:0000256" key="5">
    <source>
        <dbReference type="ARBA" id="ARBA00047149"/>
    </source>
</evidence>
<evidence type="ECO:0000256" key="8">
    <source>
        <dbReference type="SAM" id="MobiDB-lite"/>
    </source>
</evidence>
<dbReference type="InterPro" id="IPR050771">
    <property type="entry name" value="Alpha-ketoacid_DH_E1_comp"/>
</dbReference>
<comment type="cofactor">
    <cofactor evidence="7">
        <name>thiamine diphosphate</name>
        <dbReference type="ChEBI" id="CHEBI:58937"/>
    </cofactor>
</comment>
<keyword evidence="7" id="KW-0786">Thiamine pyrophosphate</keyword>
<evidence type="ECO:0000313" key="11">
    <source>
        <dbReference type="Proteomes" id="UP000664940"/>
    </source>
</evidence>
<dbReference type="CDD" id="cd02000">
    <property type="entry name" value="TPP_E1_PDC_ADC_BCADC"/>
    <property type="match status" value="1"/>
</dbReference>
<gene>
    <name evidence="10" type="ORF">HJG60_008985</name>
</gene>
<protein>
    <recommendedName>
        <fullName evidence="7">2-oxoisovalerate dehydrogenase subunit alpha</fullName>
        <ecNumber evidence="7">1.2.4.4</ecNumber>
    </recommendedName>
    <alternativeName>
        <fullName evidence="7">Branched-chain alpha-keto acid dehydrogenase E1 component alpha chain</fullName>
    </alternativeName>
</protein>
<feature type="compositionally biased region" description="Pro residues" evidence="8">
    <location>
        <begin position="56"/>
        <end position="65"/>
    </location>
</feature>
<dbReference type="SUPFAM" id="SSF52518">
    <property type="entry name" value="Thiamin diphosphate-binding fold (THDP-binding)"/>
    <property type="match status" value="1"/>
</dbReference>
<dbReference type="Gene3D" id="3.40.50.970">
    <property type="match status" value="1"/>
</dbReference>
<dbReference type="InterPro" id="IPR001017">
    <property type="entry name" value="DH_E1"/>
</dbReference>
<dbReference type="EC" id="1.2.4.4" evidence="7"/>
<comment type="subunit">
    <text evidence="5">Heterotetramer of 2 alpha/BCKDHA and 2 beta chains/BCKDHB that forms the branched-chain alpha-keto acid decarboxylase (E1) component of the BCKD complex. The branched-chain alpha-ketoacid dehydrogenase is a large complex composed of three major building blocks E1, E2 and E3. It is organized around E2, a 24-meric cubic core composed of DBT, to which are associated 6 to 12 copies of E1, and approximately 6 copies of the dehydrogenase E3, a DLD dimer. Interacts with PPM1K.</text>
</comment>
<dbReference type="InterPro" id="IPR029061">
    <property type="entry name" value="THDP-binding"/>
</dbReference>
<organism evidence="10 11">
    <name type="scientific">Phyllostomus discolor</name>
    <name type="common">pale spear-nosed bat</name>
    <dbReference type="NCBI Taxonomy" id="89673"/>
    <lineage>
        <taxon>Eukaryota</taxon>
        <taxon>Metazoa</taxon>
        <taxon>Chordata</taxon>
        <taxon>Craniata</taxon>
        <taxon>Vertebrata</taxon>
        <taxon>Euteleostomi</taxon>
        <taxon>Mammalia</taxon>
        <taxon>Eutheria</taxon>
        <taxon>Laurasiatheria</taxon>
        <taxon>Chiroptera</taxon>
        <taxon>Yangochiroptera</taxon>
        <taxon>Phyllostomidae</taxon>
        <taxon>Phyllostominae</taxon>
        <taxon>Phyllostomus</taxon>
    </lineage>
</organism>
<evidence type="ECO:0000313" key="10">
    <source>
        <dbReference type="EMBL" id="KAF6078043.1"/>
    </source>
</evidence>
<dbReference type="EMBL" id="JABVXQ010000014">
    <property type="protein sequence ID" value="KAF6078043.1"/>
    <property type="molecule type" value="Genomic_DNA"/>
</dbReference>
<reference evidence="10 11" key="1">
    <citation type="journal article" date="2020" name="Nature">
        <title>Six reference-quality genomes reveal evolution of bat adaptations.</title>
        <authorList>
            <person name="Jebb D."/>
            <person name="Huang Z."/>
            <person name="Pippel M."/>
            <person name="Hughes G.M."/>
            <person name="Lavrichenko K."/>
            <person name="Devanna P."/>
            <person name="Winkler S."/>
            <person name="Jermiin L.S."/>
            <person name="Skirmuntt E.C."/>
            <person name="Katzourakis A."/>
            <person name="Burkitt-Gray L."/>
            <person name="Ray D.A."/>
            <person name="Sullivan K.A.M."/>
            <person name="Roscito J.G."/>
            <person name="Kirilenko B.M."/>
            <person name="Davalos L.M."/>
            <person name="Corthals A.P."/>
            <person name="Power M.L."/>
            <person name="Jones G."/>
            <person name="Ransome R.D."/>
            <person name="Dechmann D.K.N."/>
            <person name="Locatelli A.G."/>
            <person name="Puechmaille S.J."/>
            <person name="Fedrigo O."/>
            <person name="Jarvis E.D."/>
            <person name="Hiller M."/>
            <person name="Vernes S.C."/>
            <person name="Myers E.W."/>
            <person name="Teeling E.C."/>
        </authorList>
    </citation>
    <scope>NUCLEOTIDE SEQUENCE [LARGE SCALE GENOMIC DNA]</scope>
    <source>
        <strain evidence="10">Bat1K_MPI-CBG_1</strain>
    </source>
</reference>
<comment type="caution">
    <text evidence="10">The sequence shown here is derived from an EMBL/GenBank/DDBJ whole genome shotgun (WGS) entry which is preliminary data.</text>
</comment>
<dbReference type="PANTHER" id="PTHR43380">
    <property type="entry name" value="2-OXOISOVALERATE DEHYDROGENASE SUBUNIT ALPHA, MITOCHONDRIAL"/>
    <property type="match status" value="1"/>
</dbReference>
<dbReference type="Pfam" id="PF00676">
    <property type="entry name" value="E1_dh"/>
    <property type="match status" value="1"/>
</dbReference>
<evidence type="ECO:0000256" key="7">
    <source>
        <dbReference type="RuleBase" id="RU365014"/>
    </source>
</evidence>
<dbReference type="FunFam" id="3.40.50.970:FF:000108">
    <property type="entry name" value="2-oxoisovalerate dehydrogenase subunit alpha"/>
    <property type="match status" value="1"/>
</dbReference>
<evidence type="ECO:0000256" key="2">
    <source>
        <dbReference type="ARBA" id="ARBA00022946"/>
    </source>
</evidence>
<keyword evidence="3 7" id="KW-0560">Oxidoreductase</keyword>
<evidence type="ECO:0000256" key="6">
    <source>
        <dbReference type="ARBA" id="ARBA00051764"/>
    </source>
</evidence>
<evidence type="ECO:0000256" key="4">
    <source>
        <dbReference type="ARBA" id="ARBA00037052"/>
    </source>
</evidence>